<name>A0ABR6B841_9PSEU</name>
<gene>
    <name evidence="3" type="ORF">BC739_000109</name>
</gene>
<dbReference type="Gene3D" id="3.40.50.2000">
    <property type="entry name" value="Glycogen Phosphorylase B"/>
    <property type="match status" value="2"/>
</dbReference>
<dbReference type="PANTHER" id="PTHR48050">
    <property type="entry name" value="STEROL 3-BETA-GLUCOSYLTRANSFERASE"/>
    <property type="match status" value="1"/>
</dbReference>
<dbReference type="RefSeq" id="WP_182835938.1">
    <property type="nucleotide sequence ID" value="NZ_BAAABQ010000010.1"/>
</dbReference>
<evidence type="ECO:0000256" key="2">
    <source>
        <dbReference type="ARBA" id="ARBA00022679"/>
    </source>
</evidence>
<comment type="caution">
    <text evidence="3">The sequence shown here is derived from an EMBL/GenBank/DDBJ whole genome shotgun (WGS) entry which is preliminary data.</text>
</comment>
<dbReference type="SUPFAM" id="SSF53756">
    <property type="entry name" value="UDP-Glycosyltransferase/glycogen phosphorylase"/>
    <property type="match status" value="1"/>
</dbReference>
<keyword evidence="2" id="KW-0808">Transferase</keyword>
<accession>A0ABR6B841</accession>
<dbReference type="Proteomes" id="UP000517916">
    <property type="component" value="Unassembled WGS sequence"/>
</dbReference>
<comment type="similarity">
    <text evidence="1">Belongs to the UDP-glycosyltransferase family.</text>
</comment>
<dbReference type="NCBIfam" id="TIGR01426">
    <property type="entry name" value="MGT"/>
    <property type="match status" value="1"/>
</dbReference>
<evidence type="ECO:0000313" key="4">
    <source>
        <dbReference type="Proteomes" id="UP000517916"/>
    </source>
</evidence>
<dbReference type="Pfam" id="PF00201">
    <property type="entry name" value="UDPGT"/>
    <property type="match status" value="1"/>
</dbReference>
<dbReference type="InterPro" id="IPR006326">
    <property type="entry name" value="UDPGT_MGT-like"/>
</dbReference>
<proteinExistence type="inferred from homology"/>
<dbReference type="InterPro" id="IPR002213">
    <property type="entry name" value="UDP_glucos_trans"/>
</dbReference>
<dbReference type="CDD" id="cd03784">
    <property type="entry name" value="GT1_Gtf-like"/>
    <property type="match status" value="1"/>
</dbReference>
<evidence type="ECO:0000256" key="1">
    <source>
        <dbReference type="ARBA" id="ARBA00009995"/>
    </source>
</evidence>
<dbReference type="InterPro" id="IPR050426">
    <property type="entry name" value="Glycosyltransferase_28"/>
</dbReference>
<protein>
    <submittedName>
        <fullName evidence="3">MGT family glycosyltransferase</fullName>
    </submittedName>
</protein>
<sequence>MAGHIAFFSFPAYAHLAPTLPVVRGLVERGHRVTCVVADRFADRVAETGAEVLRYESTFPWQTGLSDAGDHEAMVQTATSFVREGLAPLEVALRRFAEDVPDLFVHDLAASETARILAKHWGKPIAQSCVSMASGPAFSMNEAQAAKGSVEVDLDDPVLAELFAEQAKLVEDLGLGEVDIEGFGGDHAPNLVFLPKQFQVNGADFPDRYGFVGPCVVPAADSDWAPPPGAGGVVLISLGTSYSPGRAEFFRRCAEAFAEQPWHVVMTLGSAVDPAELGALPSNVEARQWVAHPAVLKHTNVFVTHCGMGSVMEALSLGVPMVCVPHHVDQQVIGGQVANLGLGRMIDRGVGAEELVAAVAAVGADPAYRRRAVEMRGEIERAGGTERAVRLVESWLVG</sequence>
<reference evidence="3 4" key="1">
    <citation type="submission" date="2020-08" db="EMBL/GenBank/DDBJ databases">
        <title>Genomic Encyclopedia of Archaeal and Bacterial Type Strains, Phase II (KMG-II): from individual species to whole genera.</title>
        <authorList>
            <person name="Goeker M."/>
        </authorList>
    </citation>
    <scope>NUCLEOTIDE SEQUENCE [LARGE SCALE GENOMIC DNA]</scope>
    <source>
        <strain evidence="3 4">DSM 43850</strain>
    </source>
</reference>
<evidence type="ECO:0000313" key="3">
    <source>
        <dbReference type="EMBL" id="MBA8922912.1"/>
    </source>
</evidence>
<dbReference type="PANTHER" id="PTHR48050:SF13">
    <property type="entry name" value="STEROL 3-BETA-GLUCOSYLTRANSFERASE UGT80A2"/>
    <property type="match status" value="1"/>
</dbReference>
<organism evidence="3 4">
    <name type="scientific">Kutzneria viridogrisea</name>
    <dbReference type="NCBI Taxonomy" id="47990"/>
    <lineage>
        <taxon>Bacteria</taxon>
        <taxon>Bacillati</taxon>
        <taxon>Actinomycetota</taxon>
        <taxon>Actinomycetes</taxon>
        <taxon>Pseudonocardiales</taxon>
        <taxon>Pseudonocardiaceae</taxon>
        <taxon>Kutzneria</taxon>
    </lineage>
</organism>
<keyword evidence="4" id="KW-1185">Reference proteome</keyword>
<dbReference type="EMBL" id="JACJID010000001">
    <property type="protein sequence ID" value="MBA8922912.1"/>
    <property type="molecule type" value="Genomic_DNA"/>
</dbReference>